<dbReference type="Pfam" id="PF13340">
    <property type="entry name" value="DUF4096"/>
    <property type="match status" value="1"/>
</dbReference>
<dbReference type="Pfam" id="PF01609">
    <property type="entry name" value="DDE_Tnp_1"/>
    <property type="match status" value="1"/>
</dbReference>
<feature type="domain" description="Transposase IS4-like" evidence="1">
    <location>
        <begin position="108"/>
        <end position="260"/>
    </location>
</feature>
<sequence length="279" mass="31502">MSPRKTYPSDLSDARWELIAPTLHAWQKARLDRRPTGQPARVDLREVFNALLYLNRTGIPWRYLPHDFPSHATVYFYFAAWRDEGVLTRLGYALTGLARVTEGRAPEPTACVLDTQSVKTSTDVPQTSQGTDAAKKIVGRKRGVVTDTLGLLLAVTVTAAHLSDNTLGIRLLDQATTTWRTIAKTWVDKGFKNTVVEHGATLGVDVEVVPRKTETRGFHVVERRWVVERTLGWLMFHRRLARDYETLPSSSEAMIHLAMIDNTARRVTGESTPTWRDPR</sequence>
<dbReference type="GO" id="GO:0006313">
    <property type="term" value="P:DNA transposition"/>
    <property type="evidence" value="ECO:0007669"/>
    <property type="project" value="InterPro"/>
</dbReference>
<dbReference type="RefSeq" id="WP_071083109.1">
    <property type="nucleotide sequence ID" value="NZ_MBLM01000052.1"/>
</dbReference>
<dbReference type="InterPro" id="IPR025161">
    <property type="entry name" value="IS402-like_dom"/>
</dbReference>
<keyword evidence="4" id="KW-1185">Reference proteome</keyword>
<dbReference type="AlphaFoldDB" id="A0A1S1R7V1"/>
<dbReference type="Proteomes" id="UP000179627">
    <property type="component" value="Unassembled WGS sequence"/>
</dbReference>
<organism evidence="3 4">
    <name type="scientific">Parafrankia colletiae</name>
    <dbReference type="NCBI Taxonomy" id="573497"/>
    <lineage>
        <taxon>Bacteria</taxon>
        <taxon>Bacillati</taxon>
        <taxon>Actinomycetota</taxon>
        <taxon>Actinomycetes</taxon>
        <taxon>Frankiales</taxon>
        <taxon>Frankiaceae</taxon>
        <taxon>Parafrankia</taxon>
    </lineage>
</organism>
<dbReference type="PANTHER" id="PTHR30007">
    <property type="entry name" value="PHP DOMAIN PROTEIN"/>
    <property type="match status" value="1"/>
</dbReference>
<dbReference type="NCBIfam" id="NF033580">
    <property type="entry name" value="transpos_IS5_3"/>
    <property type="match status" value="1"/>
</dbReference>
<evidence type="ECO:0000259" key="1">
    <source>
        <dbReference type="Pfam" id="PF01609"/>
    </source>
</evidence>
<reference evidence="4" key="1">
    <citation type="submission" date="2016-07" db="EMBL/GenBank/DDBJ databases">
        <title>Sequence Frankia sp. strain CcI1.17.</title>
        <authorList>
            <person name="Ghodhbane-Gtari F."/>
            <person name="Swanson E."/>
            <person name="Gueddou A."/>
            <person name="Morris K."/>
            <person name="Hezbri K."/>
            <person name="Ktari A."/>
            <person name="Nouioui I."/>
            <person name="Abebe-Akele F."/>
            <person name="Simpson S."/>
            <person name="Thomas K."/>
            <person name="Gtari M."/>
            <person name="Tisa L.S."/>
            <person name="Hurst S."/>
        </authorList>
    </citation>
    <scope>NUCLEOTIDE SEQUENCE [LARGE SCALE GENOMIC DNA]</scope>
    <source>
        <strain evidence="4">Cc1.17</strain>
    </source>
</reference>
<dbReference type="InterPro" id="IPR002559">
    <property type="entry name" value="Transposase_11"/>
</dbReference>
<evidence type="ECO:0000259" key="2">
    <source>
        <dbReference type="Pfam" id="PF13340"/>
    </source>
</evidence>
<evidence type="ECO:0000313" key="3">
    <source>
        <dbReference type="EMBL" id="OHV41986.1"/>
    </source>
</evidence>
<evidence type="ECO:0000313" key="4">
    <source>
        <dbReference type="Proteomes" id="UP000179627"/>
    </source>
</evidence>
<dbReference type="OrthoDB" id="4559615at2"/>
<dbReference type="PANTHER" id="PTHR30007:SF0">
    <property type="entry name" value="TRANSPOSASE"/>
    <property type="match status" value="1"/>
</dbReference>
<name>A0A1S1R7V1_9ACTN</name>
<accession>A0A1S1R7V1</accession>
<feature type="domain" description="Insertion element IS402-like" evidence="2">
    <location>
        <begin position="11"/>
        <end position="90"/>
    </location>
</feature>
<dbReference type="GO" id="GO:0004803">
    <property type="term" value="F:transposase activity"/>
    <property type="evidence" value="ECO:0007669"/>
    <property type="project" value="InterPro"/>
</dbReference>
<comment type="caution">
    <text evidence="3">The sequence shown here is derived from an EMBL/GenBank/DDBJ whole genome shotgun (WGS) entry which is preliminary data.</text>
</comment>
<dbReference type="GO" id="GO:0003677">
    <property type="term" value="F:DNA binding"/>
    <property type="evidence" value="ECO:0007669"/>
    <property type="project" value="InterPro"/>
</dbReference>
<gene>
    <name evidence="3" type="ORF">CC117_33160</name>
</gene>
<protein>
    <submittedName>
        <fullName evidence="3">Transposase</fullName>
    </submittedName>
</protein>
<dbReference type="EMBL" id="MBLM01000052">
    <property type="protein sequence ID" value="OHV41986.1"/>
    <property type="molecule type" value="Genomic_DNA"/>
</dbReference>
<proteinExistence type="predicted"/>